<reference evidence="1" key="1">
    <citation type="submission" date="2022-08" db="EMBL/GenBank/DDBJ databases">
        <authorList>
            <person name="Gutierrez-Valencia J."/>
        </authorList>
    </citation>
    <scope>NUCLEOTIDE SEQUENCE</scope>
</reference>
<sequence length="245" mass="27828">MMDDASGLVAGVTNEENANIFKRKSGDIGWEYGRLVDPNNKEKVRCNFCGHESTGGINRFKHHIAQDSSKVLKCKKAPPEAKEACLKAFENTSKKKKEKILREQELRDDVIVSSGQQDEEMTCVGSSEPHKLGPMDKWARSIDPKLFSVNLNFNLCFYFTAIPFNAIDNDEFKQMCEAVDQFGPGFVPPTHYDFREPLLKSEYTRTKSLFSDRDDEKMRNGCSIMTDAWTDTKRGSIKEHGHTLC</sequence>
<dbReference type="PANTHER" id="PTHR32166:SF74">
    <property type="entry name" value="OS05G0256350 PROTEIN"/>
    <property type="match status" value="1"/>
</dbReference>
<evidence type="ECO:0000313" key="2">
    <source>
        <dbReference type="Proteomes" id="UP001154282"/>
    </source>
</evidence>
<organism evidence="1 2">
    <name type="scientific">Linum tenue</name>
    <dbReference type="NCBI Taxonomy" id="586396"/>
    <lineage>
        <taxon>Eukaryota</taxon>
        <taxon>Viridiplantae</taxon>
        <taxon>Streptophyta</taxon>
        <taxon>Embryophyta</taxon>
        <taxon>Tracheophyta</taxon>
        <taxon>Spermatophyta</taxon>
        <taxon>Magnoliopsida</taxon>
        <taxon>eudicotyledons</taxon>
        <taxon>Gunneridae</taxon>
        <taxon>Pentapetalae</taxon>
        <taxon>rosids</taxon>
        <taxon>fabids</taxon>
        <taxon>Malpighiales</taxon>
        <taxon>Linaceae</taxon>
        <taxon>Linum</taxon>
    </lineage>
</organism>
<keyword evidence="2" id="KW-1185">Reference proteome</keyword>
<comment type="caution">
    <text evidence="1">The sequence shown here is derived from an EMBL/GenBank/DDBJ whole genome shotgun (WGS) entry which is preliminary data.</text>
</comment>
<gene>
    <name evidence="1" type="ORF">LITE_LOCUS32007</name>
</gene>
<protein>
    <recommendedName>
        <fullName evidence="3">BED-type domain-containing protein</fullName>
    </recommendedName>
</protein>
<dbReference type="AlphaFoldDB" id="A0AAV0N7R9"/>
<dbReference type="PANTHER" id="PTHR32166">
    <property type="entry name" value="OSJNBA0013A04.12 PROTEIN"/>
    <property type="match status" value="1"/>
</dbReference>
<evidence type="ECO:0000313" key="1">
    <source>
        <dbReference type="EMBL" id="CAI0454545.1"/>
    </source>
</evidence>
<proteinExistence type="predicted"/>
<dbReference type="Proteomes" id="UP001154282">
    <property type="component" value="Unassembled WGS sequence"/>
</dbReference>
<dbReference type="EMBL" id="CAMGYJ010000008">
    <property type="protein sequence ID" value="CAI0454545.1"/>
    <property type="molecule type" value="Genomic_DNA"/>
</dbReference>
<evidence type="ECO:0008006" key="3">
    <source>
        <dbReference type="Google" id="ProtNLM"/>
    </source>
</evidence>
<accession>A0AAV0N7R9</accession>
<name>A0AAV0N7R9_9ROSI</name>